<dbReference type="SUPFAM" id="SSF56672">
    <property type="entry name" value="DNA/RNA polymerases"/>
    <property type="match status" value="1"/>
</dbReference>
<comment type="caution">
    <text evidence="2">The sequence shown here is derived from an EMBL/GenBank/DDBJ whole genome shotgun (WGS) entry which is preliminary data.</text>
</comment>
<dbReference type="InterPro" id="IPR008042">
    <property type="entry name" value="Retrotrans_Pao"/>
</dbReference>
<dbReference type="CDD" id="cd00303">
    <property type="entry name" value="retropepsin_like"/>
    <property type="match status" value="1"/>
</dbReference>
<dbReference type="InterPro" id="IPR040676">
    <property type="entry name" value="DUF5641"/>
</dbReference>
<dbReference type="InterPro" id="IPR041588">
    <property type="entry name" value="Integrase_H2C2"/>
</dbReference>
<dbReference type="InterPro" id="IPR021109">
    <property type="entry name" value="Peptidase_aspartic_dom_sf"/>
</dbReference>
<accession>A0ABD0SWN0</accession>
<evidence type="ECO:0000259" key="1">
    <source>
        <dbReference type="PROSITE" id="PS50994"/>
    </source>
</evidence>
<dbReference type="Pfam" id="PF18701">
    <property type="entry name" value="DUF5641"/>
    <property type="match status" value="1"/>
</dbReference>
<dbReference type="InterPro" id="IPR043502">
    <property type="entry name" value="DNA/RNA_pol_sf"/>
</dbReference>
<dbReference type="Pfam" id="PF17921">
    <property type="entry name" value="Integrase_H2C2"/>
    <property type="match status" value="1"/>
</dbReference>
<protein>
    <recommendedName>
        <fullName evidence="1">Integrase catalytic domain-containing protein</fullName>
    </recommendedName>
</protein>
<proteinExistence type="predicted"/>
<dbReference type="InterPro" id="IPR001584">
    <property type="entry name" value="Integrase_cat-core"/>
</dbReference>
<dbReference type="Pfam" id="PF03564">
    <property type="entry name" value="DUF1759"/>
    <property type="match status" value="1"/>
</dbReference>
<dbReference type="PANTHER" id="PTHR47331:SF1">
    <property type="entry name" value="GAG-LIKE PROTEIN"/>
    <property type="match status" value="1"/>
</dbReference>
<organism evidence="2 3">
    <name type="scientific">Loxostege sticticalis</name>
    <name type="common">Beet webworm moth</name>
    <dbReference type="NCBI Taxonomy" id="481309"/>
    <lineage>
        <taxon>Eukaryota</taxon>
        <taxon>Metazoa</taxon>
        <taxon>Ecdysozoa</taxon>
        <taxon>Arthropoda</taxon>
        <taxon>Hexapoda</taxon>
        <taxon>Insecta</taxon>
        <taxon>Pterygota</taxon>
        <taxon>Neoptera</taxon>
        <taxon>Endopterygota</taxon>
        <taxon>Lepidoptera</taxon>
        <taxon>Glossata</taxon>
        <taxon>Ditrysia</taxon>
        <taxon>Pyraloidea</taxon>
        <taxon>Crambidae</taxon>
        <taxon>Pyraustinae</taxon>
        <taxon>Loxostege</taxon>
    </lineage>
</organism>
<evidence type="ECO:0000313" key="3">
    <source>
        <dbReference type="Proteomes" id="UP001549921"/>
    </source>
</evidence>
<reference evidence="2 3" key="1">
    <citation type="submission" date="2024-06" db="EMBL/GenBank/DDBJ databases">
        <title>A chromosome-level genome assembly of beet webworm, Loxostege sticticalis.</title>
        <authorList>
            <person name="Zhang Y."/>
        </authorList>
    </citation>
    <scope>NUCLEOTIDE SEQUENCE [LARGE SCALE GENOMIC DNA]</scope>
    <source>
        <strain evidence="2">AQ028</strain>
        <tissue evidence="2">Male pupae</tissue>
    </source>
</reference>
<name>A0ABD0SWN0_LOXSC</name>
<dbReference type="PROSITE" id="PS50994">
    <property type="entry name" value="INTEGRASE"/>
    <property type="match status" value="1"/>
</dbReference>
<gene>
    <name evidence="2" type="ORF">ABMA28_003626</name>
</gene>
<dbReference type="EMBL" id="JBEDNZ010000014">
    <property type="protein sequence ID" value="KAL0830169.1"/>
    <property type="molecule type" value="Genomic_DNA"/>
</dbReference>
<dbReference type="InterPro" id="IPR036397">
    <property type="entry name" value="RNaseH_sf"/>
</dbReference>
<dbReference type="InterPro" id="IPR005312">
    <property type="entry name" value="DUF1759"/>
</dbReference>
<dbReference type="Proteomes" id="UP001549921">
    <property type="component" value="Unassembled WGS sequence"/>
</dbReference>
<dbReference type="Gene3D" id="3.30.420.10">
    <property type="entry name" value="Ribonuclease H-like superfamily/Ribonuclease H"/>
    <property type="match status" value="1"/>
</dbReference>
<evidence type="ECO:0000313" key="2">
    <source>
        <dbReference type="EMBL" id="KAL0830169.1"/>
    </source>
</evidence>
<dbReference type="SUPFAM" id="SSF53098">
    <property type="entry name" value="Ribonuclease H-like"/>
    <property type="match status" value="1"/>
</dbReference>
<dbReference type="InterPro" id="IPR012337">
    <property type="entry name" value="RNaseH-like_sf"/>
</dbReference>
<dbReference type="Pfam" id="PF05380">
    <property type="entry name" value="Peptidase_A17"/>
    <property type="match status" value="1"/>
</dbReference>
<dbReference type="Gene3D" id="2.40.70.10">
    <property type="entry name" value="Acid Proteases"/>
    <property type="match status" value="1"/>
</dbReference>
<sequence length="1752" mass="198932">MADDESIEPTDIDNEIQQLSRSRASYKGKLTQFINFLNNISTPPTVDDVLNLELRINNIECTYNKFDSIQSRLDTLSDDTESQILERSKFEEPYFNALAKAKGLVKTVKVEITKPESAAYSSEVNDCIKFPEISLPNFSGDFKEWLEFRETFDALINQSSLKPIQKFKYLRSCLKDGALEVVNSLEYSGESYQMAWKLLCERYNNPRLLVSNHLRSLLDTEKIQNESAQSLRTLIDNMNKHLRSLRMLNIPTNDWDLLIIHFMCNKLPPPLRRSWEEQQCSNELPSLQEFKGFLRRRADILDNARLDTTKSGGLDAPRKTMVTTSLKSNGGLACPQCKGRHYLNQFVKSFKLCTNCLGNNHTVTNCRSSHCKYCKGKHHTILHIDSATPTTLHSEPFTTSTSLHSHQPNNQTATSMHTNAASTNHTHTNAVTAAQDKLVFLSTAIVRAFDSRQRPHYLRVLLDSGSQSNFISKRACQLLNLPKNNVAMEVIGFNNNSTEIKHYCNLNIESNDTKYQTKLSCLIVPQICNLPNFSSVMTNSSLNIPAHIKLADENFSSMGEVDLLIGAELFYNLLCVGQHRLGDGYPILQKTKLGWIVSGSLSGPMQVRCNLSLHSQLKHFWEMEECSQNPFDVDRDQELSHDDKQCEEVFMKHTRSSEGNFVVNLPLKQPVSALGESKHIAKQRFRSLERKFSNNNELKQMYVKSMREFEQAGRMEKCTSSDVPLNYLPHHAVVNLEKSTTPLRVVFDASCQTASGLSLNDILHKGTINQDKLSHILLRFRLHKYVINADICKMFCCILINAEQQPLQCILWREEPHHELQTYKLTTLSFGLKPAPHIATRCLLHLAHETRTALQQLSDTVSASQRSTTVTAAAATAIEEQFYADDLLLSGDDEDLITQVALEVDRILSSAKFHLRKWKTNSPHIQQSLPSQTPTQENVPLGRSENDIHKILGLEWSNHTDMLHYSINLQPIPKHVTKRVILSRVSSIFDPLGLLSPCLILAKCFIQRLWVDGSDWDQPISESLLNDWFTFYNKLQYLKQIQIPRVVTISKYVTFKLHGFADSSTQAYGAAIYVLTTDALGQTLSRLLFAKTRVAPLKTQTIPRLELSAALLLATNMKDVQSALKVPIDDIQYWSDSTITLAWINTEPHKLNTFVANRVTKIQALSDTSKWSWVPSNENPADLLSRGVLADKLVNCPTISKLWFEGPAFLSRPQNEWPQNKHQGQLETPELRTKQDSHKTFCNTTQTRGSDNKFINELISKWSSDSKLFHVFSYILRFLHNCKNKNNKITGAISCEEQKQATFKLIKLTQRESFPNEYKLLQNNMELPKASGIQKLKPFLENGLIRVGGRLSQSQYEYDKKHPIILHSNHTLTKLIMRNEHVRLMHAGPQLLLSSVKERFWPIKGKQLANRIIRECVPCFRAKPETPTPIMGDLPSSRVHPAPPFYTVGLDYAGPFLLKDRQGRGYKTYKAYIAIFICFSTKAVHIELVTGLDTQSFLAAFRRFIARRGKPQVVMSDNGTNFRGADREIRELYEFLTTSSEELTASGTDQGIVWKFVPSYSPHMNGLAESAVKSCKFHLKRVLKQSLLTYEGFATILTQIEGILNSRPLCPIPFSDSELFQILTPAHFLIGRTPTALPDYQYDEVPTNRLTYFKQLQQIYQSFWRGFSRDYVGLLQQRGKWRSSKGPCLATGTVVLIKESHTPPCQWRLGKIIETHPGADGVARVATIKTSQGTIVKLSFAKICPLPTPEEN</sequence>
<feature type="domain" description="Integrase catalytic" evidence="1">
    <location>
        <begin position="1439"/>
        <end position="1633"/>
    </location>
</feature>
<dbReference type="GO" id="GO:0071897">
    <property type="term" value="P:DNA biosynthetic process"/>
    <property type="evidence" value="ECO:0007669"/>
    <property type="project" value="UniProtKB-ARBA"/>
</dbReference>
<dbReference type="GO" id="GO:0042575">
    <property type="term" value="C:DNA polymerase complex"/>
    <property type="evidence" value="ECO:0007669"/>
    <property type="project" value="UniProtKB-ARBA"/>
</dbReference>
<dbReference type="PANTHER" id="PTHR47331">
    <property type="entry name" value="PHD-TYPE DOMAIN-CONTAINING PROTEIN"/>
    <property type="match status" value="1"/>
</dbReference>